<dbReference type="Gene3D" id="3.30.559.10">
    <property type="entry name" value="Chloramphenicol acetyltransferase-like domain"/>
    <property type="match status" value="1"/>
</dbReference>
<proteinExistence type="inferred from homology"/>
<dbReference type="Proteomes" id="UP000623129">
    <property type="component" value="Unassembled WGS sequence"/>
</dbReference>
<comment type="caution">
    <text evidence="2">The sequence shown here is derived from an EMBL/GenBank/DDBJ whole genome shotgun (WGS) entry which is preliminary data.</text>
</comment>
<dbReference type="GO" id="GO:0016740">
    <property type="term" value="F:transferase activity"/>
    <property type="evidence" value="ECO:0007669"/>
    <property type="project" value="UniProtKB-KW"/>
</dbReference>
<comment type="similarity">
    <text evidence="1">Belongs to the plant acyltransferase family.</text>
</comment>
<dbReference type="OrthoDB" id="444127at2759"/>
<reference evidence="2" key="1">
    <citation type="submission" date="2020-01" db="EMBL/GenBank/DDBJ databases">
        <title>Genome sequence of Kobresia littledalei, the first chromosome-level genome in the family Cyperaceae.</title>
        <authorList>
            <person name="Qu G."/>
        </authorList>
    </citation>
    <scope>NUCLEOTIDE SEQUENCE</scope>
    <source>
        <strain evidence="2">C.B.Clarke</strain>
        <tissue evidence="2">Leaf</tissue>
    </source>
</reference>
<dbReference type="InterPro" id="IPR023213">
    <property type="entry name" value="CAT-like_dom_sf"/>
</dbReference>
<dbReference type="InterPro" id="IPR050898">
    <property type="entry name" value="Plant_acyltransferase"/>
</dbReference>
<dbReference type="AlphaFoldDB" id="A0A833VZC1"/>
<keyword evidence="3" id="KW-1185">Reference proteome</keyword>
<evidence type="ECO:0000256" key="1">
    <source>
        <dbReference type="ARBA" id="ARBA00009861"/>
    </source>
</evidence>
<dbReference type="PANTHER" id="PTHR31147">
    <property type="entry name" value="ACYL TRANSFERASE 4"/>
    <property type="match status" value="1"/>
</dbReference>
<keyword evidence="2" id="KW-0808">Transferase</keyword>
<sequence>MSYTVTKSSPVLVPPATSTPTGTLPLSSIDRIMTIHIAVDFVSVFSHGEQPGERIKEAFAKALVPYYPVAGRIAEPIPGVSVIDCSGEGICINRIKDKFTAETAKKCTTFEVITAIIYISRAKAIKLADTAEVRIAVAACTRHLLQRVMPSLEGYYGNCVYPFGITKTSQEMNNASLVEVITLIKDAKDALSTKFVDWMNGVPNTHYNFLNFGYGMAVVSDWRWVGFNEVDYGWGKPKYVFNWSHDVNIVGMVIYLNPPKPKRGIRLMMKCVKEEHSAEFCDGLLKLIHQDVAEIV</sequence>
<protein>
    <submittedName>
        <fullName evidence="2">3'-N-debenzoyl-2'-deoxytaxol N-benzoyltransferase</fullName>
    </submittedName>
</protein>
<evidence type="ECO:0000313" key="3">
    <source>
        <dbReference type="Proteomes" id="UP000623129"/>
    </source>
</evidence>
<gene>
    <name evidence="2" type="ORF">FCM35_KLT17176</name>
</gene>
<evidence type="ECO:0000313" key="2">
    <source>
        <dbReference type="EMBL" id="KAF3338339.1"/>
    </source>
</evidence>
<organism evidence="2 3">
    <name type="scientific">Carex littledalei</name>
    <dbReference type="NCBI Taxonomy" id="544730"/>
    <lineage>
        <taxon>Eukaryota</taxon>
        <taxon>Viridiplantae</taxon>
        <taxon>Streptophyta</taxon>
        <taxon>Embryophyta</taxon>
        <taxon>Tracheophyta</taxon>
        <taxon>Spermatophyta</taxon>
        <taxon>Magnoliopsida</taxon>
        <taxon>Liliopsida</taxon>
        <taxon>Poales</taxon>
        <taxon>Cyperaceae</taxon>
        <taxon>Cyperoideae</taxon>
        <taxon>Cariceae</taxon>
        <taxon>Carex</taxon>
        <taxon>Carex subgen. Euthyceras</taxon>
    </lineage>
</organism>
<name>A0A833VZC1_9POAL</name>
<dbReference type="PANTHER" id="PTHR31147:SF2">
    <property type="entry name" value="OS01G0615300 PROTEIN"/>
    <property type="match status" value="1"/>
</dbReference>
<dbReference type="Pfam" id="PF02458">
    <property type="entry name" value="Transferase"/>
    <property type="match status" value="2"/>
</dbReference>
<dbReference type="EMBL" id="SWLB01000005">
    <property type="protein sequence ID" value="KAF3338339.1"/>
    <property type="molecule type" value="Genomic_DNA"/>
</dbReference>
<accession>A0A833VZC1</accession>